<gene>
    <name evidence="3" type="ORF">RI129_003878</name>
</gene>
<feature type="signal peptide" evidence="2">
    <location>
        <begin position="1"/>
        <end position="25"/>
    </location>
</feature>
<evidence type="ECO:0000256" key="2">
    <source>
        <dbReference type="SAM" id="SignalP"/>
    </source>
</evidence>
<evidence type="ECO:0000313" key="4">
    <source>
        <dbReference type="Proteomes" id="UP001329430"/>
    </source>
</evidence>
<keyword evidence="2" id="KW-0732">Signal</keyword>
<reference evidence="3 4" key="1">
    <citation type="journal article" date="2024" name="Insects">
        <title>An Improved Chromosome-Level Genome Assembly of the Firefly Pyrocoelia pectoralis.</title>
        <authorList>
            <person name="Fu X."/>
            <person name="Meyer-Rochow V.B."/>
            <person name="Ballantyne L."/>
            <person name="Zhu X."/>
        </authorList>
    </citation>
    <scope>NUCLEOTIDE SEQUENCE [LARGE SCALE GENOMIC DNA]</scope>
    <source>
        <strain evidence="3">XCY_ONT2</strain>
    </source>
</reference>
<feature type="chain" id="PRO_5043048098" evidence="2">
    <location>
        <begin position="26"/>
        <end position="170"/>
    </location>
</feature>
<protein>
    <submittedName>
        <fullName evidence="3">Uncharacterized protein</fullName>
    </submittedName>
</protein>
<sequence length="170" mass="18927">METSFMIFSILFLLFVISLLILSFGDPRHAFTETNATATQVNPNESHNKSYPHMPSPPPHITKGMHRAPSLNSPYPASPPPLGFELAATLPTPTDTEQTTLPYPLGEIPQMPRPVDPTNFCLPNLPPNEWSYVEEQIVRDVAGEPPHEIHPPSYEEAIGEDSALRHRQTI</sequence>
<comment type="caution">
    <text evidence="3">The sequence shown here is derived from an EMBL/GenBank/DDBJ whole genome shotgun (WGS) entry which is preliminary data.</text>
</comment>
<dbReference type="EMBL" id="JAVRBK010000002">
    <property type="protein sequence ID" value="KAK5648986.1"/>
    <property type="molecule type" value="Genomic_DNA"/>
</dbReference>
<accession>A0AAN7VQE4</accession>
<proteinExistence type="predicted"/>
<name>A0AAN7VQE4_9COLE</name>
<feature type="region of interest" description="Disordered" evidence="1">
    <location>
        <begin position="39"/>
        <end position="78"/>
    </location>
</feature>
<dbReference type="Proteomes" id="UP001329430">
    <property type="component" value="Chromosome 2"/>
</dbReference>
<evidence type="ECO:0000256" key="1">
    <source>
        <dbReference type="SAM" id="MobiDB-lite"/>
    </source>
</evidence>
<evidence type="ECO:0000313" key="3">
    <source>
        <dbReference type="EMBL" id="KAK5648986.1"/>
    </source>
</evidence>
<keyword evidence="4" id="KW-1185">Reference proteome</keyword>
<organism evidence="3 4">
    <name type="scientific">Pyrocoelia pectoralis</name>
    <dbReference type="NCBI Taxonomy" id="417401"/>
    <lineage>
        <taxon>Eukaryota</taxon>
        <taxon>Metazoa</taxon>
        <taxon>Ecdysozoa</taxon>
        <taxon>Arthropoda</taxon>
        <taxon>Hexapoda</taxon>
        <taxon>Insecta</taxon>
        <taxon>Pterygota</taxon>
        <taxon>Neoptera</taxon>
        <taxon>Endopterygota</taxon>
        <taxon>Coleoptera</taxon>
        <taxon>Polyphaga</taxon>
        <taxon>Elateriformia</taxon>
        <taxon>Elateroidea</taxon>
        <taxon>Lampyridae</taxon>
        <taxon>Lampyrinae</taxon>
        <taxon>Pyrocoelia</taxon>
    </lineage>
</organism>
<dbReference type="AlphaFoldDB" id="A0AAN7VQE4"/>